<accession>A0A151IDJ2</accession>
<sequence>MPAGCNVVRRLGTPDGGRVHPTAWFGGTNVAAETATESEAIGQNSDDFPAAGNARRRQSTPYRELDSDGLTIETLDVDYEDIDFLHSLDVTNTMRCIKHIKNCAIQNVFKIYNWWSQRQKKLYQI</sequence>
<dbReference type="EMBL" id="KQ977928">
    <property type="protein sequence ID" value="KYM98779.1"/>
    <property type="molecule type" value="Genomic_DNA"/>
</dbReference>
<name>A0A151IDJ2_9HYME</name>
<evidence type="ECO:0000313" key="3">
    <source>
        <dbReference type="Proteomes" id="UP000078542"/>
    </source>
</evidence>
<proteinExistence type="predicted"/>
<keyword evidence="3" id="KW-1185">Reference proteome</keyword>
<evidence type="ECO:0000313" key="2">
    <source>
        <dbReference type="EMBL" id="KYM98779.1"/>
    </source>
</evidence>
<dbReference type="Proteomes" id="UP000078542">
    <property type="component" value="Unassembled WGS sequence"/>
</dbReference>
<protein>
    <submittedName>
        <fullName evidence="2">Uncharacterized protein</fullName>
    </submittedName>
</protein>
<reference evidence="2 3" key="1">
    <citation type="submission" date="2016-03" db="EMBL/GenBank/DDBJ databases">
        <title>Cyphomyrmex costatus WGS genome.</title>
        <authorList>
            <person name="Nygaard S."/>
            <person name="Hu H."/>
            <person name="Boomsma J."/>
            <person name="Zhang G."/>
        </authorList>
    </citation>
    <scope>NUCLEOTIDE SEQUENCE [LARGE SCALE GENOMIC DNA]</scope>
    <source>
        <strain evidence="2">MS0001</strain>
        <tissue evidence="2">Whole body</tissue>
    </source>
</reference>
<evidence type="ECO:0000256" key="1">
    <source>
        <dbReference type="SAM" id="MobiDB-lite"/>
    </source>
</evidence>
<organism evidence="2 3">
    <name type="scientific">Cyphomyrmex costatus</name>
    <dbReference type="NCBI Taxonomy" id="456900"/>
    <lineage>
        <taxon>Eukaryota</taxon>
        <taxon>Metazoa</taxon>
        <taxon>Ecdysozoa</taxon>
        <taxon>Arthropoda</taxon>
        <taxon>Hexapoda</taxon>
        <taxon>Insecta</taxon>
        <taxon>Pterygota</taxon>
        <taxon>Neoptera</taxon>
        <taxon>Endopterygota</taxon>
        <taxon>Hymenoptera</taxon>
        <taxon>Apocrita</taxon>
        <taxon>Aculeata</taxon>
        <taxon>Formicoidea</taxon>
        <taxon>Formicidae</taxon>
        <taxon>Myrmicinae</taxon>
        <taxon>Cyphomyrmex</taxon>
    </lineage>
</organism>
<feature type="region of interest" description="Disordered" evidence="1">
    <location>
        <begin position="36"/>
        <end position="63"/>
    </location>
</feature>
<gene>
    <name evidence="2" type="ORF">ALC62_10507</name>
</gene>
<dbReference type="STRING" id="456900.A0A151IDJ2"/>
<dbReference type="AlphaFoldDB" id="A0A151IDJ2"/>
<feature type="compositionally biased region" description="Polar residues" evidence="1">
    <location>
        <begin position="36"/>
        <end position="46"/>
    </location>
</feature>